<dbReference type="GO" id="GO:0004674">
    <property type="term" value="F:protein serine/threonine kinase activity"/>
    <property type="evidence" value="ECO:0007669"/>
    <property type="project" value="TreeGrafter"/>
</dbReference>
<dbReference type="AlphaFoldDB" id="A0A1Y1V2P0"/>
<evidence type="ECO:0000313" key="4">
    <source>
        <dbReference type="EMBL" id="ORX45957.1"/>
    </source>
</evidence>
<dbReference type="Pfam" id="PF00069">
    <property type="entry name" value="Pkinase"/>
    <property type="match status" value="1"/>
</dbReference>
<evidence type="ECO:0000259" key="3">
    <source>
        <dbReference type="PROSITE" id="PS50011"/>
    </source>
</evidence>
<dbReference type="Gene3D" id="3.30.200.20">
    <property type="entry name" value="Phosphorylase Kinase, domain 1"/>
    <property type="match status" value="1"/>
</dbReference>
<keyword evidence="4" id="KW-0808">Transferase</keyword>
<gene>
    <name evidence="4" type="ORF">BCR36DRAFT_405830</name>
</gene>
<feature type="coiled-coil region" evidence="1">
    <location>
        <begin position="111"/>
        <end position="142"/>
    </location>
</feature>
<feature type="region of interest" description="Disordered" evidence="2">
    <location>
        <begin position="332"/>
        <end position="359"/>
    </location>
</feature>
<dbReference type="EMBL" id="MCFH01000037">
    <property type="protein sequence ID" value="ORX45957.1"/>
    <property type="molecule type" value="Genomic_DNA"/>
</dbReference>
<evidence type="ECO:0000313" key="5">
    <source>
        <dbReference type="Proteomes" id="UP000193719"/>
    </source>
</evidence>
<sequence>MAQDKFYMAVEKQSYNYNRGFNSFIDLDDLDKDNYENFDKFHSFNNDKIPLYPYDHGFSNINSNTNTKEVSSYSLTSSSSVTSSLFKKSSEPTKNDIFDSPISLVRPAPRLNQKEIEEMQKQDRLREEKDQKEKVKAREEIQLKIDKEMKNDNSNMYLKWKTQDSDYNILFDGKNDKPIRHNDTLNNIDNSFGSDNVNNSYIPFSGKEESLLEASLEDFCTGNSFLLDLSSHSSKSESIIKSENSNNTLVNNDVYDGNDHHSTKITTIKNDTFNNNTFNLNKKLNPSQKELSKLQTKNVMANNNSPTSSPHSKVLSPEEQIARFLNMPFIASPNSSTTSQSQGKHQQSPSNASFNHVKSSEQLKRKSSFYGLSPSFSNSYQMDQKSLGKLQKIWNELYQKFVEAIPNINLSYLPTRKNLIGRGQYSNVYLGLYSVNDEENNENKYESEANINEEVDNTTTNTTKVANDDCIQADEENGDYHDFIEDSPLKQCAVKRFHKDYVSQMIAMNELNILTMLKDQPYIIQLIGLMNENEENKAFFHESCNSSINSGINTLDFENNTEPIRVISILEYASNGNIFSWIMKNPEYVNKKLWIKWARQITNAVATFHNMLIIHHDIKPQNILLDEYLNAKIADFGSSCYAPDEFPDRNDLTIENCQFPMEMGLGRGTQAYCAPELISNDEYYTFATDIYSLGVTLIAMMTGNEPFKMARNNIHMIMCIRKGFFGSGAHDQELRFLNGEMAEPKIVDLLKSCVDLDPKKRPTALKILETLQEIDDYVSLEEKL</sequence>
<keyword evidence="5" id="KW-1185">Reference proteome</keyword>
<dbReference type="PROSITE" id="PS00108">
    <property type="entry name" value="PROTEIN_KINASE_ST"/>
    <property type="match status" value="1"/>
</dbReference>
<protein>
    <submittedName>
        <fullName evidence="4">Kinase-like protein</fullName>
    </submittedName>
</protein>
<dbReference type="PANTHER" id="PTHR44329">
    <property type="entry name" value="SERINE/THREONINE-PROTEIN KINASE TNNI3K-RELATED"/>
    <property type="match status" value="1"/>
</dbReference>
<dbReference type="PROSITE" id="PS50011">
    <property type="entry name" value="PROTEIN_KINASE_DOM"/>
    <property type="match status" value="1"/>
</dbReference>
<dbReference type="SMART" id="SM00220">
    <property type="entry name" value="S_TKc"/>
    <property type="match status" value="1"/>
</dbReference>
<dbReference type="InterPro" id="IPR000719">
    <property type="entry name" value="Prot_kinase_dom"/>
</dbReference>
<dbReference type="InterPro" id="IPR051681">
    <property type="entry name" value="Ser/Thr_Kinases-Pseudokinases"/>
</dbReference>
<dbReference type="InterPro" id="IPR008271">
    <property type="entry name" value="Ser/Thr_kinase_AS"/>
</dbReference>
<reference evidence="4 5" key="1">
    <citation type="submission" date="2016-08" db="EMBL/GenBank/DDBJ databases">
        <title>Genomes of anaerobic fungi encode conserved fungal cellulosomes for biomass hydrolysis.</title>
        <authorList>
            <consortium name="DOE Joint Genome Institute"/>
            <person name="Haitjema C.H."/>
            <person name="Gilmore S.P."/>
            <person name="Henske J.K."/>
            <person name="Solomon K.V."/>
            <person name="De Groot R."/>
            <person name="Kuo A."/>
            <person name="Mondo S.J."/>
            <person name="Salamov A.A."/>
            <person name="Labutti K."/>
            <person name="Zhao Z."/>
            <person name="Chiniquy J."/>
            <person name="Barry K."/>
            <person name="Brewer H.M."/>
            <person name="Purvine S.O."/>
            <person name="Wright A.T."/>
            <person name="Boxma B."/>
            <person name="Van Alen T."/>
            <person name="Hackstein J.H."/>
            <person name="Baker S.E."/>
            <person name="Grigoriev I.V."/>
            <person name="O'Malley M.A."/>
        </authorList>
    </citation>
    <scope>NUCLEOTIDE SEQUENCE [LARGE SCALE GENOMIC DNA]</scope>
    <source>
        <strain evidence="5">finn</strain>
    </source>
</reference>
<dbReference type="STRING" id="1754191.A0A1Y1V2P0"/>
<evidence type="ECO:0000256" key="1">
    <source>
        <dbReference type="SAM" id="Coils"/>
    </source>
</evidence>
<dbReference type="OrthoDB" id="4062651at2759"/>
<comment type="caution">
    <text evidence="4">The sequence shown here is derived from an EMBL/GenBank/DDBJ whole genome shotgun (WGS) entry which is preliminary data.</text>
</comment>
<reference evidence="4 5" key="2">
    <citation type="submission" date="2016-08" db="EMBL/GenBank/DDBJ databases">
        <title>Pervasive Adenine N6-methylation of Active Genes in Fungi.</title>
        <authorList>
            <consortium name="DOE Joint Genome Institute"/>
            <person name="Mondo S.J."/>
            <person name="Dannebaum R.O."/>
            <person name="Kuo R.C."/>
            <person name="Labutti K."/>
            <person name="Haridas S."/>
            <person name="Kuo A."/>
            <person name="Salamov A."/>
            <person name="Ahrendt S.R."/>
            <person name="Lipzen A."/>
            <person name="Sullivan W."/>
            <person name="Andreopoulos W.B."/>
            <person name="Clum A."/>
            <person name="Lindquist E."/>
            <person name="Daum C."/>
            <person name="Ramamoorthy G.K."/>
            <person name="Gryganskyi A."/>
            <person name="Culley D."/>
            <person name="Magnuson J.K."/>
            <person name="James T.Y."/>
            <person name="O'Malley M.A."/>
            <person name="Stajich J.E."/>
            <person name="Spatafora J.W."/>
            <person name="Visel A."/>
            <person name="Grigoriev I.V."/>
        </authorList>
    </citation>
    <scope>NUCLEOTIDE SEQUENCE [LARGE SCALE GENOMIC DNA]</scope>
    <source>
        <strain evidence="5">finn</strain>
    </source>
</reference>
<feature type="domain" description="Protein kinase" evidence="3">
    <location>
        <begin position="414"/>
        <end position="778"/>
    </location>
</feature>
<feature type="compositionally biased region" description="Polar residues" evidence="2">
    <location>
        <begin position="332"/>
        <end position="357"/>
    </location>
</feature>
<dbReference type="InterPro" id="IPR011009">
    <property type="entry name" value="Kinase-like_dom_sf"/>
</dbReference>
<dbReference type="PANTHER" id="PTHR44329:SF214">
    <property type="entry name" value="PROTEIN KINASE DOMAIN-CONTAINING PROTEIN"/>
    <property type="match status" value="1"/>
</dbReference>
<organism evidence="4 5">
    <name type="scientific">Piromyces finnis</name>
    <dbReference type="NCBI Taxonomy" id="1754191"/>
    <lineage>
        <taxon>Eukaryota</taxon>
        <taxon>Fungi</taxon>
        <taxon>Fungi incertae sedis</taxon>
        <taxon>Chytridiomycota</taxon>
        <taxon>Chytridiomycota incertae sedis</taxon>
        <taxon>Neocallimastigomycetes</taxon>
        <taxon>Neocallimastigales</taxon>
        <taxon>Neocallimastigaceae</taxon>
        <taxon>Piromyces</taxon>
    </lineage>
</organism>
<dbReference type="Proteomes" id="UP000193719">
    <property type="component" value="Unassembled WGS sequence"/>
</dbReference>
<accession>A0A1Y1V2P0</accession>
<evidence type="ECO:0000256" key="2">
    <source>
        <dbReference type="SAM" id="MobiDB-lite"/>
    </source>
</evidence>
<name>A0A1Y1V2P0_9FUNG</name>
<dbReference type="SUPFAM" id="SSF56112">
    <property type="entry name" value="Protein kinase-like (PK-like)"/>
    <property type="match status" value="1"/>
</dbReference>
<dbReference type="CDD" id="cd00180">
    <property type="entry name" value="PKc"/>
    <property type="match status" value="1"/>
</dbReference>
<dbReference type="GO" id="GO:0005524">
    <property type="term" value="F:ATP binding"/>
    <property type="evidence" value="ECO:0007669"/>
    <property type="project" value="InterPro"/>
</dbReference>
<dbReference type="Gene3D" id="1.10.510.10">
    <property type="entry name" value="Transferase(Phosphotransferase) domain 1"/>
    <property type="match status" value="1"/>
</dbReference>
<keyword evidence="1" id="KW-0175">Coiled coil</keyword>
<keyword evidence="4" id="KW-0418">Kinase</keyword>
<proteinExistence type="predicted"/>